<evidence type="ECO:0000313" key="2">
    <source>
        <dbReference type="Proteomes" id="UP001164746"/>
    </source>
</evidence>
<gene>
    <name evidence="1" type="ORF">MAR_021258</name>
</gene>
<dbReference type="Proteomes" id="UP001164746">
    <property type="component" value="Chromosome 5"/>
</dbReference>
<proteinExistence type="predicted"/>
<sequence>MTTSDVEEVYSCYAKNEHGSDDRSIVIGDEREYNEAKIQLMNEDDTIQLAPLRPPTVAEGNDVTHTHTGDAEYAVIHRTRRDLENVALSSSQYMPSCDDINDCFGNAATESTVHLEQPSNENGISVETGPDVRRCQSKEHLYTTDNENDNGISMQNQVMNPEAPNAESQKRSTNELVYADVDIEHLEKFRVRILACNDDESTEYSDIVFGAPCSVKPDSSNENV</sequence>
<dbReference type="EMBL" id="CP111016">
    <property type="protein sequence ID" value="WAR05889.1"/>
    <property type="molecule type" value="Genomic_DNA"/>
</dbReference>
<reference evidence="1" key="1">
    <citation type="submission" date="2022-11" db="EMBL/GenBank/DDBJ databases">
        <title>Centuries of genome instability and evolution in soft-shell clam transmissible cancer (bioRxiv).</title>
        <authorList>
            <person name="Hart S.F.M."/>
            <person name="Yonemitsu M.A."/>
            <person name="Giersch R.M."/>
            <person name="Beal B.F."/>
            <person name="Arriagada G."/>
            <person name="Davis B.W."/>
            <person name="Ostrander E.A."/>
            <person name="Goff S.P."/>
            <person name="Metzger M.J."/>
        </authorList>
    </citation>
    <scope>NUCLEOTIDE SEQUENCE</scope>
    <source>
        <strain evidence="1">MELC-2E11</strain>
        <tissue evidence="1">Siphon/mantle</tissue>
    </source>
</reference>
<accession>A0ABY7E9T2</accession>
<protein>
    <submittedName>
        <fullName evidence="1">Uncharacterized protein</fullName>
    </submittedName>
</protein>
<evidence type="ECO:0000313" key="1">
    <source>
        <dbReference type="EMBL" id="WAR05889.1"/>
    </source>
</evidence>
<name>A0ABY7E9T2_MYAAR</name>
<organism evidence="1 2">
    <name type="scientific">Mya arenaria</name>
    <name type="common">Soft-shell clam</name>
    <dbReference type="NCBI Taxonomy" id="6604"/>
    <lineage>
        <taxon>Eukaryota</taxon>
        <taxon>Metazoa</taxon>
        <taxon>Spiralia</taxon>
        <taxon>Lophotrochozoa</taxon>
        <taxon>Mollusca</taxon>
        <taxon>Bivalvia</taxon>
        <taxon>Autobranchia</taxon>
        <taxon>Heteroconchia</taxon>
        <taxon>Euheterodonta</taxon>
        <taxon>Imparidentia</taxon>
        <taxon>Neoheterodontei</taxon>
        <taxon>Myida</taxon>
        <taxon>Myoidea</taxon>
        <taxon>Myidae</taxon>
        <taxon>Mya</taxon>
    </lineage>
</organism>
<keyword evidence="2" id="KW-1185">Reference proteome</keyword>